<dbReference type="SUPFAM" id="SSF53649">
    <property type="entry name" value="Alkaline phosphatase-like"/>
    <property type="match status" value="1"/>
</dbReference>
<proteinExistence type="predicted"/>
<dbReference type="Pfam" id="PF00884">
    <property type="entry name" value="Sulfatase"/>
    <property type="match status" value="1"/>
</dbReference>
<feature type="region of interest" description="Disordered" evidence="1">
    <location>
        <begin position="74"/>
        <end position="111"/>
    </location>
</feature>
<protein>
    <submittedName>
        <fullName evidence="3">Sulfatase</fullName>
    </submittedName>
</protein>
<feature type="compositionally biased region" description="Polar residues" evidence="1">
    <location>
        <begin position="430"/>
        <end position="439"/>
    </location>
</feature>
<dbReference type="InterPro" id="IPR017850">
    <property type="entry name" value="Alkaline_phosphatase_core_sf"/>
</dbReference>
<dbReference type="STRING" id="554055.A0A2P6V0S9"/>
<dbReference type="GO" id="GO:0015024">
    <property type="term" value="F:glucuronate-2-sulfatase activity"/>
    <property type="evidence" value="ECO:0007669"/>
    <property type="project" value="TreeGrafter"/>
</dbReference>
<name>A0A2P6V0S9_9CHLO</name>
<dbReference type="Gene3D" id="3.40.720.10">
    <property type="entry name" value="Alkaline Phosphatase, subunit A"/>
    <property type="match status" value="1"/>
</dbReference>
<dbReference type="InterPro" id="IPR051849">
    <property type="entry name" value="GAG-degrading_sulfatase"/>
</dbReference>
<feature type="compositionally biased region" description="Pro residues" evidence="1">
    <location>
        <begin position="252"/>
        <end position="261"/>
    </location>
</feature>
<gene>
    <name evidence="3" type="ORF">C2E20_8633</name>
</gene>
<keyword evidence="4" id="KW-1185">Reference proteome</keyword>
<dbReference type="Proteomes" id="UP000239649">
    <property type="component" value="Unassembled WGS sequence"/>
</dbReference>
<feature type="domain" description="Sulfatase N-terminal" evidence="2">
    <location>
        <begin position="685"/>
        <end position="1057"/>
    </location>
</feature>
<organism evidence="3 4">
    <name type="scientific">Micractinium conductrix</name>
    <dbReference type="NCBI Taxonomy" id="554055"/>
    <lineage>
        <taxon>Eukaryota</taxon>
        <taxon>Viridiplantae</taxon>
        <taxon>Chlorophyta</taxon>
        <taxon>core chlorophytes</taxon>
        <taxon>Trebouxiophyceae</taxon>
        <taxon>Chlorellales</taxon>
        <taxon>Chlorellaceae</taxon>
        <taxon>Chlorella clade</taxon>
        <taxon>Micractinium</taxon>
    </lineage>
</organism>
<evidence type="ECO:0000256" key="1">
    <source>
        <dbReference type="SAM" id="MobiDB-lite"/>
    </source>
</evidence>
<feature type="region of interest" description="Disordered" evidence="1">
    <location>
        <begin position="395"/>
        <end position="440"/>
    </location>
</feature>
<feature type="region of interest" description="Disordered" evidence="1">
    <location>
        <begin position="252"/>
        <end position="271"/>
    </location>
</feature>
<reference evidence="3 4" key="1">
    <citation type="journal article" date="2018" name="Plant J.">
        <title>Genome sequences of Chlorella sorokiniana UTEX 1602 and Micractinium conductrix SAG 241.80: implications to maltose excretion by a green alga.</title>
        <authorList>
            <person name="Arriola M.B."/>
            <person name="Velmurugan N."/>
            <person name="Zhang Y."/>
            <person name="Plunkett M.H."/>
            <person name="Hondzo H."/>
            <person name="Barney B.M."/>
        </authorList>
    </citation>
    <scope>NUCLEOTIDE SEQUENCE [LARGE SCALE GENOMIC DNA]</scope>
    <source>
        <strain evidence="3 4">SAG 241.80</strain>
    </source>
</reference>
<evidence type="ECO:0000259" key="2">
    <source>
        <dbReference type="Pfam" id="PF00884"/>
    </source>
</evidence>
<dbReference type="GO" id="GO:0004065">
    <property type="term" value="F:arylsulfatase activity"/>
    <property type="evidence" value="ECO:0007669"/>
    <property type="project" value="TreeGrafter"/>
</dbReference>
<evidence type="ECO:0000313" key="3">
    <source>
        <dbReference type="EMBL" id="PSC67698.1"/>
    </source>
</evidence>
<comment type="caution">
    <text evidence="3">The sequence shown here is derived from an EMBL/GenBank/DDBJ whole genome shotgun (WGS) entry which is preliminary data.</text>
</comment>
<evidence type="ECO:0000313" key="4">
    <source>
        <dbReference type="Proteomes" id="UP000239649"/>
    </source>
</evidence>
<dbReference type="PANTHER" id="PTHR46615:SF1">
    <property type="entry name" value="ARYLSULFATASE K"/>
    <property type="match status" value="1"/>
</dbReference>
<dbReference type="PANTHER" id="PTHR46615">
    <property type="entry name" value="ARYLSULFATASE K"/>
    <property type="match status" value="1"/>
</dbReference>
<accession>A0A2P6V0S9</accession>
<sequence>MGRKKCRTKAPVELVQCPACDMTMRMTTPQQQADEVGASSKLASLYSDDSGPQQQADEVGAFSKLVSLYFEDSDDFWPAPPRPQRGAPGGEGPPHKRPRTEAASSARQAATPHQVAIDEANRGGWVTQAGAAPDPRAVLDQRRRCEAELQQLQLQRGQQQQGQQQLQRSSDATYRLQLGEYHTGTDRHPHPTVMLVLADALPLLQGLAVVELGGGDRAANNAEWLCHHSSRLCSVAFYANVDMVRTSEQLGLPPPQLPLPPAASGRQQPPPAVTHVPLTYKEWAPEHGSMDAGVVINACDSAASAFIAAERLGRALRPGAPVVVAGSGSFQAGTATAVAAALEGQGFAVEACHPDLHGLEHCRPDHAFTVIPLRKPVGVSLDWYVTPCRPLPKRAACQPHAPRSLAQPPADARSKWQQQQQLHPPPQPSTSPGATSNSGVVYAIQPPGVLRAEIEPATVHGPADLRAVVQQAVQLSPGYLGSTTRDMEVRLREHANALLAGTHSCLQAQEQPVIDQLWREHPGSSAADSEARAAAYMANLEQRCVVVARVSAASFGGDRSQMEVLLGAAEQVGIDACSATILNRSLTVGPRFVSMPGMCQATGALRMARDGYDEDGRSIAAQNIGALRMARDGYDEDGRSIAAQNIGNTPMEVTFEDGSTRIMTATALGGVAGGGLTHDNFKGKHVLLFVTDQERYTQHFPPGWERANLPGLTRLKRNGLSFTHAYTTSCMCSAARASLWTGYMPAQTSTHFTLEEDMPRNFYPQNPLPKPRNQRGEPRNAIANLAQMAQAAGYETVYKGKFHLTKPGSPSGNYTQADLAAYGYARWNPPDAGADQSLPEGGGNPLPLGEGNNDFRIMNSTGPPGSPSEGALQYIRQTLRFAKKPVFLVVSIVNPHDVLFYPSQYEASGYPQSLLSGPIKPPATANETLSNKPLVQRFYRKLVVGNLGPAQTLEQQTAYVNFYANLIKQSDAYLVNLLNTLDAAGLTDKTLIVRTADHGEMGMAHGTLIQKNFNMYEEATRIPLVFSNPKLWPKPKETPALVSHIDFAPTLQSLLGVPRCYKTNGVDYSEVVMRPDTAKPPQDYVLFTYDDYQSGQNTPPYPPGAAFIRGLREKNWKIAMYYSPNGSPKAPTTVEWECYHLKRDQLEVRNLAYPGAKISADERRHLNRLKAKLLAVTVERLGPIPGFQWDLNFTAINLADGGGTVRGAPIGGGDIKVRWSRVVRGRAEGTFSISARTGQIVGTATAKVTVRGSTVKYVGTAQVTGGTNVYRGFTSIPGAPLALRMTSGRDGARGKLRLVGRVTTARVNGKLTLAPLNPRTGL</sequence>
<dbReference type="InterPro" id="IPR000917">
    <property type="entry name" value="Sulfatase_N"/>
</dbReference>
<dbReference type="OrthoDB" id="521136at2759"/>
<dbReference type="EMBL" id="LHPF02000050">
    <property type="protein sequence ID" value="PSC67698.1"/>
    <property type="molecule type" value="Genomic_DNA"/>
</dbReference>
<feature type="region of interest" description="Disordered" evidence="1">
    <location>
        <begin position="28"/>
        <end position="59"/>
    </location>
</feature>